<dbReference type="PANTHER" id="PTHR22939">
    <property type="entry name" value="SERINE PROTEASE FAMILY S1C HTRA-RELATED"/>
    <property type="match status" value="1"/>
</dbReference>
<evidence type="ECO:0000256" key="3">
    <source>
        <dbReference type="ARBA" id="ARBA00010541"/>
    </source>
</evidence>
<proteinExistence type="inferred from homology"/>
<evidence type="ECO:0000256" key="11">
    <source>
        <dbReference type="ARBA" id="ARBA00022825"/>
    </source>
</evidence>
<dbReference type="Proteomes" id="UP001164819">
    <property type="component" value="Chromosome"/>
</dbReference>
<dbReference type="SUPFAM" id="SSF50494">
    <property type="entry name" value="Trypsin-like serine proteases"/>
    <property type="match status" value="1"/>
</dbReference>
<comment type="similarity">
    <text evidence="3">Belongs to the peptidase S1C family.</text>
</comment>
<dbReference type="GO" id="GO:0004252">
    <property type="term" value="F:serine-type endopeptidase activity"/>
    <property type="evidence" value="ECO:0007669"/>
    <property type="project" value="InterPro"/>
</dbReference>
<dbReference type="InterPro" id="IPR001940">
    <property type="entry name" value="Peptidase_S1C"/>
</dbReference>
<keyword evidence="7" id="KW-0732">Signal</keyword>
<evidence type="ECO:0000256" key="15">
    <source>
        <dbReference type="PIRSR" id="PIRSR611782-2"/>
    </source>
</evidence>
<dbReference type="CDD" id="cd10839">
    <property type="entry name" value="cpPDZ1_DegP-like"/>
    <property type="match status" value="1"/>
</dbReference>
<evidence type="ECO:0000256" key="13">
    <source>
        <dbReference type="ARBA" id="ARBA00032850"/>
    </source>
</evidence>
<dbReference type="EMBL" id="CP098251">
    <property type="protein sequence ID" value="WAV91032.1"/>
    <property type="molecule type" value="Genomic_DNA"/>
</dbReference>
<dbReference type="Gene3D" id="2.40.10.120">
    <property type="match status" value="1"/>
</dbReference>
<keyword evidence="8" id="KW-0677">Repeat</keyword>
<dbReference type="SUPFAM" id="SSF50156">
    <property type="entry name" value="PDZ domain-like"/>
    <property type="match status" value="2"/>
</dbReference>
<dbReference type="PRINTS" id="PR00834">
    <property type="entry name" value="PROTEASES2C"/>
</dbReference>
<reference evidence="17" key="1">
    <citation type="journal article" date="2022" name="Front. Microbiol.">
        <title>New perspectives on an old grouping: The genomic and phenotypic variability of Oxalobacter formigenes and the implications for calcium oxalate stone prevention.</title>
        <authorList>
            <person name="Chmiel J.A."/>
            <person name="Carr C."/>
            <person name="Stuivenberg G.A."/>
            <person name="Venema R."/>
            <person name="Chanyi R.M."/>
            <person name="Al K.F."/>
            <person name="Giguere D."/>
            <person name="Say H."/>
            <person name="Akouris P.P."/>
            <person name="Dominguez Romero S.A."/>
            <person name="Kwong A."/>
            <person name="Tai V."/>
            <person name="Koval S.F."/>
            <person name="Razvi H."/>
            <person name="Bjazevic J."/>
            <person name="Burton J.P."/>
        </authorList>
    </citation>
    <scope>NUCLEOTIDE SEQUENCE</scope>
    <source>
        <strain evidence="17">OxK</strain>
    </source>
</reference>
<evidence type="ECO:0000256" key="12">
    <source>
        <dbReference type="ARBA" id="ARBA00023016"/>
    </source>
</evidence>
<protein>
    <recommendedName>
        <fullName evidence="5">Probable periplasmic serine endoprotease DegP-like</fullName>
        <ecNumber evidence="4">3.4.21.107</ecNumber>
    </recommendedName>
    <alternativeName>
        <fullName evidence="13">Protease Do</fullName>
    </alternativeName>
</protein>
<evidence type="ECO:0000256" key="1">
    <source>
        <dbReference type="ARBA" id="ARBA00001772"/>
    </source>
</evidence>
<keyword evidence="6" id="KW-0645">Protease</keyword>
<feature type="binding site" evidence="15">
    <location>
        <begin position="188"/>
        <end position="190"/>
    </location>
    <ligand>
        <name>substrate</name>
    </ligand>
</feature>
<feature type="active site" description="Charge relay system" evidence="14">
    <location>
        <position position="119"/>
    </location>
</feature>
<keyword evidence="11" id="KW-0720">Serine protease</keyword>
<keyword evidence="9" id="KW-0574">Periplasm</keyword>
<dbReference type="EC" id="3.4.21.107" evidence="4"/>
<sequence length="451" mass="48594">MAGSLPDLTVLVEKVGPAVVNIRTVEKIQARRNPVYEMDENFQEYLFRFFGVPRPDSSQAQPQQKEQIRRGLGSGFIITPNGYVLTNHHVIDNADEVFVRLTDNREFKAKVIGSDKRTDVALLKIDGDALPYLKTGKSANIKAGEWVLAIGSPFALENTVTAGIVSAKARDTGDYLPLIQTDVAVNPGNSGGPLINMAGEAIGINSQIYSRSGGYMGISFAIPIDEALRVTEQLKKNGKVTRGQIGIQVGEITDETATALNLPNKQGVLVVRVEGGSAAEKAGLEAGDIILKFNDQTIDKISELPRLVGDTSPGTTVRLSVWRKGKTISLPVTVSTMNAETRAAGSSGKDNGKGMDMSSRVLGLTVADLDADQKKHYGIKQGVLVTVSENPAAASGIRKGDIILRINNTDVASRSDFQRLVSKVDRKKVVVLLRLRNNMISYVTVWPVGSK</sequence>
<keyword evidence="10" id="KW-0378">Hydrolase</keyword>
<feature type="active site" description="Charge relay system" evidence="14">
    <location>
        <position position="190"/>
    </location>
</feature>
<dbReference type="InterPro" id="IPR009003">
    <property type="entry name" value="Peptidase_S1_PA"/>
</dbReference>
<evidence type="ECO:0000256" key="7">
    <source>
        <dbReference type="ARBA" id="ARBA00022729"/>
    </source>
</evidence>
<dbReference type="Gene3D" id="2.30.42.10">
    <property type="match status" value="2"/>
</dbReference>
<comment type="subcellular location">
    <subcellularLocation>
        <location evidence="2">Periplasm</location>
    </subcellularLocation>
</comment>
<evidence type="ECO:0000313" key="17">
    <source>
        <dbReference type="EMBL" id="WAV91032.1"/>
    </source>
</evidence>
<feature type="binding site" evidence="15">
    <location>
        <position position="119"/>
    </location>
    <ligand>
        <name>substrate</name>
    </ligand>
</feature>
<evidence type="ECO:0000256" key="8">
    <source>
        <dbReference type="ARBA" id="ARBA00022737"/>
    </source>
</evidence>
<feature type="domain" description="PDZ" evidence="16">
    <location>
        <begin position="229"/>
        <end position="302"/>
    </location>
</feature>
<dbReference type="InterPro" id="IPR036034">
    <property type="entry name" value="PDZ_sf"/>
</dbReference>
<dbReference type="SMART" id="SM00228">
    <property type="entry name" value="PDZ"/>
    <property type="match status" value="2"/>
</dbReference>
<feature type="active site" description="Charge relay system" evidence="14">
    <location>
        <position position="89"/>
    </location>
</feature>
<evidence type="ECO:0000256" key="2">
    <source>
        <dbReference type="ARBA" id="ARBA00004418"/>
    </source>
</evidence>
<name>A0A9E9LJL0_9BURK</name>
<dbReference type="Pfam" id="PF13180">
    <property type="entry name" value="PDZ_2"/>
    <property type="match status" value="2"/>
</dbReference>
<evidence type="ECO:0000256" key="9">
    <source>
        <dbReference type="ARBA" id="ARBA00022764"/>
    </source>
</evidence>
<dbReference type="PROSITE" id="PS50106">
    <property type="entry name" value="PDZ"/>
    <property type="match status" value="2"/>
</dbReference>
<dbReference type="InterPro" id="IPR011782">
    <property type="entry name" value="Pept_S1C_Do"/>
</dbReference>
<gene>
    <name evidence="17" type="ORF">NB646_09445</name>
</gene>
<feature type="binding site" evidence="15">
    <location>
        <position position="89"/>
    </location>
    <ligand>
        <name>substrate</name>
    </ligand>
</feature>
<evidence type="ECO:0000259" key="16">
    <source>
        <dbReference type="PROSITE" id="PS50106"/>
    </source>
</evidence>
<evidence type="ECO:0000256" key="4">
    <source>
        <dbReference type="ARBA" id="ARBA00013035"/>
    </source>
</evidence>
<feature type="domain" description="PDZ" evidence="16">
    <location>
        <begin position="362"/>
        <end position="434"/>
    </location>
</feature>
<organism evidence="17">
    <name type="scientific">Oxalobacter aliiformigenes</name>
    <dbReference type="NCBI Taxonomy" id="2946593"/>
    <lineage>
        <taxon>Bacteria</taxon>
        <taxon>Pseudomonadati</taxon>
        <taxon>Pseudomonadota</taxon>
        <taxon>Betaproteobacteria</taxon>
        <taxon>Burkholderiales</taxon>
        <taxon>Oxalobacteraceae</taxon>
        <taxon>Oxalobacter</taxon>
    </lineage>
</organism>
<evidence type="ECO:0000256" key="5">
    <source>
        <dbReference type="ARBA" id="ARBA00013958"/>
    </source>
</evidence>
<dbReference type="RefSeq" id="WP_269300451.1">
    <property type="nucleotide sequence ID" value="NZ_CP098249.1"/>
</dbReference>
<dbReference type="NCBIfam" id="TIGR02037">
    <property type="entry name" value="degP_htrA_DO"/>
    <property type="match status" value="1"/>
</dbReference>
<dbReference type="InterPro" id="IPR001478">
    <property type="entry name" value="PDZ"/>
</dbReference>
<dbReference type="Pfam" id="PF13365">
    <property type="entry name" value="Trypsin_2"/>
    <property type="match status" value="1"/>
</dbReference>
<dbReference type="AlphaFoldDB" id="A0A9E9LJL0"/>
<dbReference type="GO" id="GO:0006508">
    <property type="term" value="P:proteolysis"/>
    <property type="evidence" value="ECO:0007669"/>
    <property type="project" value="UniProtKB-KW"/>
</dbReference>
<evidence type="ECO:0000256" key="6">
    <source>
        <dbReference type="ARBA" id="ARBA00022670"/>
    </source>
</evidence>
<dbReference type="PANTHER" id="PTHR22939:SF130">
    <property type="entry name" value="PERIPLASMIC SERINE ENDOPROTEASE DEGP-LIKE-RELATED"/>
    <property type="match status" value="1"/>
</dbReference>
<keyword evidence="12" id="KW-0346">Stress response</keyword>
<accession>A0A9E9LJL0</accession>
<evidence type="ECO:0000256" key="14">
    <source>
        <dbReference type="PIRSR" id="PIRSR611782-1"/>
    </source>
</evidence>
<evidence type="ECO:0000256" key="10">
    <source>
        <dbReference type="ARBA" id="ARBA00022801"/>
    </source>
</evidence>
<comment type="catalytic activity">
    <reaction evidence="1">
        <text>Acts on substrates that are at least partially unfolded. The cleavage site P1 residue is normally between a pair of hydrophobic residues, such as Val-|-Val.</text>
        <dbReference type="EC" id="3.4.21.107"/>
    </reaction>
</comment>